<evidence type="ECO:0000256" key="2">
    <source>
        <dbReference type="ARBA" id="ARBA00039628"/>
    </source>
</evidence>
<protein>
    <recommendedName>
        <fullName evidence="2">Protein AMN1 homolog</fullName>
    </recommendedName>
</protein>
<dbReference type="SMART" id="SM00367">
    <property type="entry name" value="LRR_CC"/>
    <property type="match status" value="6"/>
</dbReference>
<dbReference type="PANTHER" id="PTHR13318">
    <property type="entry name" value="PARTNER OF PAIRED, ISOFORM B-RELATED"/>
    <property type="match status" value="1"/>
</dbReference>
<dbReference type="EMBL" id="JBJQND010000003">
    <property type="protein sequence ID" value="KAL3881832.1"/>
    <property type="molecule type" value="Genomic_DNA"/>
</dbReference>
<dbReference type="AlphaFoldDB" id="A0ABD3X6Z1"/>
<evidence type="ECO:0000256" key="1">
    <source>
        <dbReference type="ARBA" id="ARBA00038257"/>
    </source>
</evidence>
<dbReference type="InterPro" id="IPR057207">
    <property type="entry name" value="FBXL15_LRR"/>
</dbReference>
<evidence type="ECO:0000313" key="4">
    <source>
        <dbReference type="EMBL" id="KAL3881832.1"/>
    </source>
</evidence>
<feature type="domain" description="F-box/LRR-repeat protein 15-like leucin rich repeat" evidence="3">
    <location>
        <begin position="111"/>
        <end position="255"/>
    </location>
</feature>
<accession>A0ABD3X6Z1</accession>
<dbReference type="InterPro" id="IPR001611">
    <property type="entry name" value="Leu-rich_rpt"/>
</dbReference>
<evidence type="ECO:0000313" key="5">
    <source>
        <dbReference type="Proteomes" id="UP001634394"/>
    </source>
</evidence>
<dbReference type="InterPro" id="IPR006553">
    <property type="entry name" value="Leu-rich_rpt_Cys-con_subtyp"/>
</dbReference>
<proteinExistence type="inferred from homology"/>
<dbReference type="Gene3D" id="3.80.10.10">
    <property type="entry name" value="Ribonuclease Inhibitor"/>
    <property type="match status" value="1"/>
</dbReference>
<evidence type="ECO:0000259" key="3">
    <source>
        <dbReference type="Pfam" id="PF25372"/>
    </source>
</evidence>
<gene>
    <name evidence="4" type="ORF">ACJMK2_028224</name>
</gene>
<dbReference type="SUPFAM" id="SSF52047">
    <property type="entry name" value="RNI-like"/>
    <property type="match status" value="1"/>
</dbReference>
<reference evidence="4 5" key="1">
    <citation type="submission" date="2024-11" db="EMBL/GenBank/DDBJ databases">
        <title>Chromosome-level genome assembly of the freshwater bivalve Anodonta woodiana.</title>
        <authorList>
            <person name="Chen X."/>
        </authorList>
    </citation>
    <scope>NUCLEOTIDE SEQUENCE [LARGE SCALE GENOMIC DNA]</scope>
    <source>
        <strain evidence="4">MN2024</strain>
        <tissue evidence="4">Gills</tissue>
    </source>
</reference>
<name>A0ABD3X6Z1_SINWO</name>
<dbReference type="Pfam" id="PF13516">
    <property type="entry name" value="LRR_6"/>
    <property type="match status" value="1"/>
</dbReference>
<comment type="similarity">
    <text evidence="1">Belongs to the AMN1 family.</text>
</comment>
<dbReference type="InterPro" id="IPR032675">
    <property type="entry name" value="LRR_dom_sf"/>
</dbReference>
<organism evidence="4 5">
    <name type="scientific">Sinanodonta woodiana</name>
    <name type="common">Chinese pond mussel</name>
    <name type="synonym">Anodonta woodiana</name>
    <dbReference type="NCBI Taxonomy" id="1069815"/>
    <lineage>
        <taxon>Eukaryota</taxon>
        <taxon>Metazoa</taxon>
        <taxon>Spiralia</taxon>
        <taxon>Lophotrochozoa</taxon>
        <taxon>Mollusca</taxon>
        <taxon>Bivalvia</taxon>
        <taxon>Autobranchia</taxon>
        <taxon>Heteroconchia</taxon>
        <taxon>Palaeoheterodonta</taxon>
        <taxon>Unionida</taxon>
        <taxon>Unionoidea</taxon>
        <taxon>Unionidae</taxon>
        <taxon>Unioninae</taxon>
        <taxon>Sinanodonta</taxon>
    </lineage>
</organism>
<dbReference type="Proteomes" id="UP001634394">
    <property type="component" value="Unassembled WGS sequence"/>
</dbReference>
<dbReference type="Pfam" id="PF25372">
    <property type="entry name" value="DUF7885"/>
    <property type="match status" value="1"/>
</dbReference>
<comment type="caution">
    <text evidence="4">The sequence shown here is derived from an EMBL/GenBank/DDBJ whole genome shotgun (WGS) entry which is preliminary data.</text>
</comment>
<dbReference type="PANTHER" id="PTHR13318:SF254">
    <property type="entry name" value="PROTEIN AMN1 HOMOLOG"/>
    <property type="match status" value="1"/>
</dbReference>
<sequence>MAATVKYDASAIYGKFVTLLDLCIQTIVNNINKLVTDLENLPPNLKDKCLYLMSKRGLVTDANINKVLYDHLKTLDLSECDVTDKTLQSLCRCPQLRKIDLNAAKQSRITITTEGVRSLAQSCCYLQTVYLRRCLNITDEAIISLSQNCPRLQYLNVGGCQELTDLSLKALGENSSFLQSVNFAQTKVTDTGVVSLVSGCCAESLNEIHMDGCKELTDEAVEAVLQFCPKISILLFHGCPKITEQSRLALEELTIGRAKPMKQVTWTIY</sequence>
<keyword evidence="5" id="KW-1185">Reference proteome</keyword>